<dbReference type="EMBL" id="CAJJDP010000140">
    <property type="protein sequence ID" value="CAD8206895.1"/>
    <property type="molecule type" value="Genomic_DNA"/>
</dbReference>
<accession>A0A8S1Y0R1</accession>
<dbReference type="Proteomes" id="UP000683925">
    <property type="component" value="Unassembled WGS sequence"/>
</dbReference>
<protein>
    <submittedName>
        <fullName evidence="1">Uncharacterized protein</fullName>
    </submittedName>
</protein>
<dbReference type="AlphaFoldDB" id="A0A8S1Y0R1"/>
<name>A0A8S1Y0R1_PAROT</name>
<comment type="caution">
    <text evidence="1">The sequence shown here is derived from an EMBL/GenBank/DDBJ whole genome shotgun (WGS) entry which is preliminary data.</text>
</comment>
<reference evidence="1" key="1">
    <citation type="submission" date="2021-01" db="EMBL/GenBank/DDBJ databases">
        <authorList>
            <consortium name="Genoscope - CEA"/>
            <person name="William W."/>
        </authorList>
    </citation>
    <scope>NUCLEOTIDE SEQUENCE</scope>
</reference>
<proteinExistence type="predicted"/>
<evidence type="ECO:0000313" key="2">
    <source>
        <dbReference type="Proteomes" id="UP000683925"/>
    </source>
</evidence>
<organism evidence="1 2">
    <name type="scientific">Paramecium octaurelia</name>
    <dbReference type="NCBI Taxonomy" id="43137"/>
    <lineage>
        <taxon>Eukaryota</taxon>
        <taxon>Sar</taxon>
        <taxon>Alveolata</taxon>
        <taxon>Ciliophora</taxon>
        <taxon>Intramacronucleata</taxon>
        <taxon>Oligohymenophorea</taxon>
        <taxon>Peniculida</taxon>
        <taxon>Parameciidae</taxon>
        <taxon>Paramecium</taxon>
    </lineage>
</organism>
<keyword evidence="2" id="KW-1185">Reference proteome</keyword>
<gene>
    <name evidence="1" type="ORF">POCTA_138.1.T1390095</name>
</gene>
<evidence type="ECO:0000313" key="1">
    <source>
        <dbReference type="EMBL" id="CAD8206895.1"/>
    </source>
</evidence>
<sequence length="272" mass="31331">MQPHPKYYRISYVNQTNSKSQLKIVIINNVKETLISQNNYLNYSNLSCNGLNMIKNKQKEIDRIVMLIDQKAGNSYANINNRMKISFLMRSIALKYLENWFILTPSKIDPYFIQIALLFTAHFFIQDTFITKQMLQICAALATQAKKEFNLIKSYDELNYKVYNCSTAQKANSYAVAIYARKIPLQQNSQTITKHNLLMTCLIVNKYTPILRILLLWIYVSGLMLNLIQDKILGTTFAIAQILKREIHTADIVAVLIINSDVIQSLAIFQGN</sequence>